<evidence type="ECO:0000259" key="1">
    <source>
        <dbReference type="PROSITE" id="PS50164"/>
    </source>
</evidence>
<comment type="caution">
    <text evidence="2">The sequence shown here is derived from an EMBL/GenBank/DDBJ whole genome shotgun (WGS) entry which is preliminary data.</text>
</comment>
<feature type="domain" description="GIY-YIG" evidence="1">
    <location>
        <begin position="28"/>
        <end position="101"/>
    </location>
</feature>
<dbReference type="InterPro" id="IPR035901">
    <property type="entry name" value="GIY-YIG_endonuc_sf"/>
</dbReference>
<dbReference type="RefSeq" id="WP_310174683.1">
    <property type="nucleotide sequence ID" value="NZ_BAABHE010000002.1"/>
</dbReference>
<evidence type="ECO:0000313" key="2">
    <source>
        <dbReference type="EMBL" id="MDR7347947.1"/>
    </source>
</evidence>
<accession>A0ABU2B2Y4</accession>
<dbReference type="CDD" id="cd00719">
    <property type="entry name" value="GIY-YIG_SF"/>
    <property type="match status" value="1"/>
</dbReference>
<dbReference type="InterPro" id="IPR000305">
    <property type="entry name" value="GIY-YIG_endonuc"/>
</dbReference>
<dbReference type="EMBL" id="JAVDYJ010000001">
    <property type="protein sequence ID" value="MDR7347947.1"/>
    <property type="molecule type" value="Genomic_DNA"/>
</dbReference>
<name>A0ABU2B2Y4_9MICC</name>
<dbReference type="PROSITE" id="PS50164">
    <property type="entry name" value="GIY_YIG"/>
    <property type="match status" value="1"/>
</dbReference>
<dbReference type="SMART" id="SM00465">
    <property type="entry name" value="GIYc"/>
    <property type="match status" value="1"/>
</dbReference>
<proteinExistence type="predicted"/>
<keyword evidence="3" id="KW-1185">Reference proteome</keyword>
<reference evidence="2 3" key="1">
    <citation type="submission" date="2023-07" db="EMBL/GenBank/DDBJ databases">
        <title>Sequencing the genomes of 1000 actinobacteria strains.</title>
        <authorList>
            <person name="Klenk H.-P."/>
        </authorList>
    </citation>
    <scope>NUCLEOTIDE SEQUENCE [LARGE SCALE GENOMIC DNA]</scope>
    <source>
        <strain evidence="2 3">DSM 22966</strain>
    </source>
</reference>
<dbReference type="Proteomes" id="UP001183794">
    <property type="component" value="Unassembled WGS sequence"/>
</dbReference>
<organism evidence="2 3">
    <name type="scientific">Enteractinococcus fodinae</name>
    <dbReference type="NCBI Taxonomy" id="684663"/>
    <lineage>
        <taxon>Bacteria</taxon>
        <taxon>Bacillati</taxon>
        <taxon>Actinomycetota</taxon>
        <taxon>Actinomycetes</taxon>
        <taxon>Micrococcales</taxon>
        <taxon>Micrococcaceae</taxon>
    </lineage>
</organism>
<protein>
    <recommendedName>
        <fullName evidence="1">GIY-YIG domain-containing protein</fullName>
    </recommendedName>
</protein>
<sequence>MSTTFNERSFDSYDVQNRSSFAPFVYGRTSGIYIFEFTNGQYYVGQTKNFARRFPAHLRGSSHHPPWSDISRLMVMDADPADLDALEAHFIEAYKNQGHSLRNKVFNFGFEGPSRLDGDVPIIEQEHWANGVSDYDIEDIRHAADRPVEGRTKLHQSPEGKLPWLAEDTTDETWPTVADAVCADLGEVIARAIPEAVELESIYWTLSDYPSTVGGRLATLNVGVVEVLYVPRHTVELKRVDGTPVDVHLSCLNTTEGTLTDEGVIQDRWIQDPPVVPTFIDSPTYRIGPVDRMAVPTGLLGQALDQPEILQGVRKLCLDLMRSNQSGIFRRWHSRELTRRAYEEHILVTGSDEH</sequence>
<dbReference type="SUPFAM" id="SSF82771">
    <property type="entry name" value="GIY-YIG endonuclease"/>
    <property type="match status" value="1"/>
</dbReference>
<gene>
    <name evidence="2" type="ORF">J2S62_002204</name>
</gene>
<evidence type="ECO:0000313" key="3">
    <source>
        <dbReference type="Proteomes" id="UP001183794"/>
    </source>
</evidence>
<dbReference type="Pfam" id="PF01541">
    <property type="entry name" value="GIY-YIG"/>
    <property type="match status" value="1"/>
</dbReference>